<evidence type="ECO:0000256" key="21">
    <source>
        <dbReference type="RuleBase" id="RU363063"/>
    </source>
</evidence>
<evidence type="ECO:0000256" key="6">
    <source>
        <dbReference type="ARBA" id="ARBA00008661"/>
    </source>
</evidence>
<keyword evidence="8" id="KW-0808">Transferase</keyword>
<keyword evidence="11" id="KW-0833">Ubl conjugation pathway</keyword>
<dbReference type="PANTHER" id="PTHR11214">
    <property type="entry name" value="BETA-1,3-N-ACETYLGLUCOSAMINYLTRANSFERASE"/>
    <property type="match status" value="1"/>
</dbReference>
<dbReference type="SUPFAM" id="SSF54495">
    <property type="entry name" value="UBC-like"/>
    <property type="match status" value="1"/>
</dbReference>
<dbReference type="GO" id="GO:0005524">
    <property type="term" value="F:ATP binding"/>
    <property type="evidence" value="ECO:0007669"/>
    <property type="project" value="UniProtKB-KW"/>
</dbReference>
<dbReference type="GO" id="GO:0047220">
    <property type="term" value="F:galactosylxylosylprotein 3-beta-galactosyltransferase activity"/>
    <property type="evidence" value="ECO:0007669"/>
    <property type="project" value="TreeGrafter"/>
</dbReference>
<keyword evidence="10" id="KW-0547">Nucleotide-binding</keyword>
<evidence type="ECO:0000256" key="1">
    <source>
        <dbReference type="ARBA" id="ARBA00001936"/>
    </source>
</evidence>
<dbReference type="GO" id="GO:0006493">
    <property type="term" value="P:protein O-linked glycosylation"/>
    <property type="evidence" value="ECO:0007669"/>
    <property type="project" value="TreeGrafter"/>
</dbReference>
<protein>
    <recommendedName>
        <fullName evidence="21">Hexosyltransferase</fullName>
        <ecNumber evidence="21">2.4.1.-</ecNumber>
    </recommendedName>
</protein>
<dbReference type="Pfam" id="PF00179">
    <property type="entry name" value="UQ_con"/>
    <property type="match status" value="1"/>
</dbReference>
<keyword evidence="24" id="KW-1185">Reference proteome</keyword>
<evidence type="ECO:0000256" key="8">
    <source>
        <dbReference type="ARBA" id="ARBA00022679"/>
    </source>
</evidence>
<evidence type="ECO:0000256" key="15">
    <source>
        <dbReference type="ARBA" id="ARBA00022989"/>
    </source>
</evidence>
<dbReference type="InterPro" id="IPR000608">
    <property type="entry name" value="UBC"/>
</dbReference>
<evidence type="ECO:0000256" key="17">
    <source>
        <dbReference type="ARBA" id="ARBA00023136"/>
    </source>
</evidence>
<keyword evidence="14 21" id="KW-0735">Signal-anchor</keyword>
<evidence type="ECO:0000256" key="12">
    <source>
        <dbReference type="ARBA" id="ARBA00022824"/>
    </source>
</evidence>
<keyword evidence="13" id="KW-0067">ATP-binding</keyword>
<keyword evidence="18" id="KW-0325">Glycoprotein</keyword>
<dbReference type="FunFam" id="3.90.550.50:FF:000018">
    <property type="entry name" value="Hexosyltransferase"/>
    <property type="match status" value="1"/>
</dbReference>
<comment type="cofactor">
    <cofactor evidence="1">
        <name>Mn(2+)</name>
        <dbReference type="ChEBI" id="CHEBI:29035"/>
    </cofactor>
</comment>
<evidence type="ECO:0000256" key="7">
    <source>
        <dbReference type="ARBA" id="ARBA00022676"/>
    </source>
</evidence>
<dbReference type="Gene3D" id="3.10.110.10">
    <property type="entry name" value="Ubiquitin Conjugating Enzyme"/>
    <property type="match status" value="1"/>
</dbReference>
<reference evidence="23 24" key="1">
    <citation type="submission" date="2015-09" db="EMBL/GenBank/DDBJ databases">
        <title>Draft genome of the parasitic nematode Teladorsagia circumcincta isolate WARC Sus (inbred).</title>
        <authorList>
            <person name="Mitreva M."/>
        </authorList>
    </citation>
    <scope>NUCLEOTIDE SEQUENCE [LARGE SCALE GENOMIC DNA]</scope>
    <source>
        <strain evidence="23 24">S</strain>
    </source>
</reference>
<gene>
    <name evidence="23" type="ORF">TELCIR_10569</name>
</gene>
<evidence type="ECO:0000259" key="22">
    <source>
        <dbReference type="PROSITE" id="PS50127"/>
    </source>
</evidence>
<keyword evidence="7 21" id="KW-0328">Glycosyltransferase</keyword>
<dbReference type="SMART" id="SM00212">
    <property type="entry name" value="UBCc"/>
    <property type="match status" value="1"/>
</dbReference>
<evidence type="ECO:0000256" key="5">
    <source>
        <dbReference type="ARBA" id="ARBA00005093"/>
    </source>
</evidence>
<dbReference type="GO" id="GO:0005789">
    <property type="term" value="C:endoplasmic reticulum membrane"/>
    <property type="evidence" value="ECO:0007669"/>
    <property type="project" value="UniProtKB-SubCell"/>
</dbReference>
<comment type="similarity">
    <text evidence="6 21">Belongs to the glycosyltransferase 31 family.</text>
</comment>
<dbReference type="Gene3D" id="3.90.550.50">
    <property type="match status" value="1"/>
</dbReference>
<keyword evidence="16 21" id="KW-0333">Golgi apparatus</keyword>
<dbReference type="GO" id="GO:0016874">
    <property type="term" value="F:ligase activity"/>
    <property type="evidence" value="ECO:0007669"/>
    <property type="project" value="UniProtKB-KW"/>
</dbReference>
<evidence type="ECO:0000313" key="24">
    <source>
        <dbReference type="Proteomes" id="UP000230423"/>
    </source>
</evidence>
<evidence type="ECO:0000256" key="4">
    <source>
        <dbReference type="ARBA" id="ARBA00004840"/>
    </source>
</evidence>
<organism evidence="23 24">
    <name type="scientific">Teladorsagia circumcincta</name>
    <name type="common">Brown stomach worm</name>
    <name type="synonym">Ostertagia circumcincta</name>
    <dbReference type="NCBI Taxonomy" id="45464"/>
    <lineage>
        <taxon>Eukaryota</taxon>
        <taxon>Metazoa</taxon>
        <taxon>Ecdysozoa</taxon>
        <taxon>Nematoda</taxon>
        <taxon>Chromadorea</taxon>
        <taxon>Rhabditida</taxon>
        <taxon>Rhabditina</taxon>
        <taxon>Rhabditomorpha</taxon>
        <taxon>Strongyloidea</taxon>
        <taxon>Trichostrongylidae</taxon>
        <taxon>Teladorsagia</taxon>
    </lineage>
</organism>
<dbReference type="EMBL" id="KZ347463">
    <property type="protein sequence ID" value="PIO67672.1"/>
    <property type="molecule type" value="Genomic_DNA"/>
</dbReference>
<accession>A0A2G9UD47</accession>
<dbReference type="AlphaFoldDB" id="A0A2G9UD47"/>
<dbReference type="OrthoDB" id="1158011at2759"/>
<evidence type="ECO:0000256" key="9">
    <source>
        <dbReference type="ARBA" id="ARBA00022692"/>
    </source>
</evidence>
<dbReference type="GO" id="GO:0006024">
    <property type="term" value="P:glycosaminoglycan biosynthetic process"/>
    <property type="evidence" value="ECO:0007669"/>
    <property type="project" value="UniProtKB-ARBA"/>
</dbReference>
<evidence type="ECO:0000256" key="3">
    <source>
        <dbReference type="ARBA" id="ARBA00004586"/>
    </source>
</evidence>
<comment type="pathway">
    <text evidence="5">Glycan metabolism; heparan sulfate biosynthesis.</text>
</comment>
<dbReference type="PANTHER" id="PTHR11214:SF3">
    <property type="entry name" value="BETA-1,3-GALACTOSYLTRANSFERASE 6"/>
    <property type="match status" value="1"/>
</dbReference>
<sequence length="494" mass="56008">MVVASVTATARLKKDYARLLKEPVPYVRAAPLQENILEWHYIIYGAPNTPYDGGVYHGKLVFPSDFPFKPPSIYMITPSGRFQVNTRLCLSISDFHPDTWNPAWTVSTIITGLLSFMNDTAPTLGSITSSDAEKKILARRSKAFNLKMSFLRKYLLGAIAVCIICTLVITYNCSCDSGNGSYSYMPKPAARAPSAEAQTAALPETFLLIAIMSAPNESDVRAVIRNTWLQLSQKGPSVVQHRFPIGGKGLSETMRQQLEEEQKTHGDIAMIENLEETYANLALKTLRTMEYAYQNFRFQYILKVDSDSFVRLGAFIKSLKDIQHPRLYWGFLDGRAKPFRKGKWREADWMLCDRYLPYQLGGGYVLSYELARFLALNARLFKMYKNEDVSVGAWLAGLNVKYVHDPRFDTEWISRGCNNEYLITHKKSPDDIQKLYNNMGYYVALSGHCNFSLMDAGVAGFIFALAITSRLKSLNNWDRSAHRKRYSGFPSNYS</sequence>
<dbReference type="PROSITE" id="PS50127">
    <property type="entry name" value="UBC_2"/>
    <property type="match status" value="1"/>
</dbReference>
<dbReference type="Pfam" id="PF01762">
    <property type="entry name" value="Galactosyl_T"/>
    <property type="match status" value="1"/>
</dbReference>
<keyword evidence="23" id="KW-0436">Ligase</keyword>
<dbReference type="FunFam" id="3.10.110.10:FF:000023">
    <property type="entry name" value="Ubiquitin-conjugating enzyme E2 J2"/>
    <property type="match status" value="1"/>
</dbReference>
<evidence type="ECO:0000313" key="23">
    <source>
        <dbReference type="EMBL" id="PIO67672.1"/>
    </source>
</evidence>
<comment type="pathway">
    <text evidence="4">Glycan metabolism; chondroitin sulfate biosynthesis.</text>
</comment>
<dbReference type="InterPro" id="IPR016135">
    <property type="entry name" value="UBQ-conjugating_enzyme/RWD"/>
</dbReference>
<keyword evidence="12" id="KW-0256">Endoplasmic reticulum</keyword>
<name>A0A2G9UD47_TELCI</name>
<dbReference type="EC" id="2.4.1.-" evidence="21"/>
<dbReference type="GO" id="GO:0000139">
    <property type="term" value="C:Golgi membrane"/>
    <property type="evidence" value="ECO:0007669"/>
    <property type="project" value="UniProtKB-SubCell"/>
</dbReference>
<evidence type="ECO:0000256" key="19">
    <source>
        <dbReference type="ARBA" id="ARBA00023211"/>
    </source>
</evidence>
<evidence type="ECO:0000256" key="14">
    <source>
        <dbReference type="ARBA" id="ARBA00022968"/>
    </source>
</evidence>
<evidence type="ECO:0000256" key="11">
    <source>
        <dbReference type="ARBA" id="ARBA00022786"/>
    </source>
</evidence>
<feature type="transmembrane region" description="Helical" evidence="21">
    <location>
        <begin position="154"/>
        <end position="171"/>
    </location>
</feature>
<proteinExistence type="inferred from homology"/>
<evidence type="ECO:0000256" key="20">
    <source>
        <dbReference type="ARBA" id="ARBA00054775"/>
    </source>
</evidence>
<evidence type="ECO:0000256" key="2">
    <source>
        <dbReference type="ARBA" id="ARBA00004323"/>
    </source>
</evidence>
<dbReference type="InterPro" id="IPR002659">
    <property type="entry name" value="Glyco_trans_31"/>
</dbReference>
<evidence type="ECO:0000256" key="13">
    <source>
        <dbReference type="ARBA" id="ARBA00022840"/>
    </source>
</evidence>
<dbReference type="CDD" id="cd23799">
    <property type="entry name" value="UBCc_UBE2J"/>
    <property type="match status" value="1"/>
</dbReference>
<keyword evidence="15 21" id="KW-1133">Transmembrane helix</keyword>
<evidence type="ECO:0000256" key="16">
    <source>
        <dbReference type="ARBA" id="ARBA00023034"/>
    </source>
</evidence>
<dbReference type="Proteomes" id="UP000230423">
    <property type="component" value="Unassembled WGS sequence"/>
</dbReference>
<keyword evidence="9 21" id="KW-0812">Transmembrane</keyword>
<keyword evidence="19" id="KW-0464">Manganese</keyword>
<evidence type="ECO:0000256" key="10">
    <source>
        <dbReference type="ARBA" id="ARBA00022741"/>
    </source>
</evidence>
<evidence type="ECO:0000256" key="18">
    <source>
        <dbReference type="ARBA" id="ARBA00023180"/>
    </source>
</evidence>
<comment type="function">
    <text evidence="20">Catalyzes the covalent attachment of ubiquitin to other proteins. Seems to function in the selective degradation of misfolded membrane proteins from the endoplasmic reticulum (ERAD). In cooperation with the GATOR2 complex, catalyzes 'Lys-6'-linked ubiquitination of NPRL2.</text>
</comment>
<keyword evidence="17 21" id="KW-0472">Membrane</keyword>
<comment type="subcellular location">
    <subcellularLocation>
        <location evidence="3">Endoplasmic reticulum membrane</location>
    </subcellularLocation>
    <subcellularLocation>
        <location evidence="2 21">Golgi apparatus membrane</location>
        <topology evidence="2 21">Single-pass type II membrane protein</topology>
    </subcellularLocation>
</comment>
<feature type="domain" description="UBC core" evidence="22">
    <location>
        <begin position="7"/>
        <end position="156"/>
    </location>
</feature>